<dbReference type="AlphaFoldDB" id="A0A9D9IIA5"/>
<feature type="domain" description="HTH LytTR-type" evidence="2">
    <location>
        <begin position="187"/>
        <end position="287"/>
    </location>
</feature>
<dbReference type="PROSITE" id="PS50930">
    <property type="entry name" value="HTH_LYTTR"/>
    <property type="match status" value="1"/>
</dbReference>
<feature type="transmembrane region" description="Helical" evidence="1">
    <location>
        <begin position="50"/>
        <end position="73"/>
    </location>
</feature>
<gene>
    <name evidence="3" type="ORF">IAB81_03520</name>
</gene>
<dbReference type="GO" id="GO:0003677">
    <property type="term" value="F:DNA binding"/>
    <property type="evidence" value="ECO:0007669"/>
    <property type="project" value="InterPro"/>
</dbReference>
<accession>A0A9D9IIA5</accession>
<keyword evidence="1" id="KW-0472">Membrane</keyword>
<dbReference type="InterPro" id="IPR007492">
    <property type="entry name" value="LytTR_DNA-bd_dom"/>
</dbReference>
<dbReference type="SMART" id="SM00850">
    <property type="entry name" value="LytTR"/>
    <property type="match status" value="1"/>
</dbReference>
<reference evidence="3" key="2">
    <citation type="journal article" date="2021" name="PeerJ">
        <title>Extensive microbial diversity within the chicken gut microbiome revealed by metagenomics and culture.</title>
        <authorList>
            <person name="Gilroy R."/>
            <person name="Ravi A."/>
            <person name="Getino M."/>
            <person name="Pursley I."/>
            <person name="Horton D.L."/>
            <person name="Alikhan N.F."/>
            <person name="Baker D."/>
            <person name="Gharbi K."/>
            <person name="Hall N."/>
            <person name="Watson M."/>
            <person name="Adriaenssens E.M."/>
            <person name="Foster-Nyarko E."/>
            <person name="Jarju S."/>
            <person name="Secka A."/>
            <person name="Antonio M."/>
            <person name="Oren A."/>
            <person name="Chaudhuri R.R."/>
            <person name="La Ragione R."/>
            <person name="Hildebrand F."/>
            <person name="Pallen M.J."/>
        </authorList>
    </citation>
    <scope>NUCLEOTIDE SEQUENCE</scope>
    <source>
        <strain evidence="3">B1-8020</strain>
    </source>
</reference>
<reference evidence="3" key="1">
    <citation type="submission" date="2020-10" db="EMBL/GenBank/DDBJ databases">
        <authorList>
            <person name="Gilroy R."/>
        </authorList>
    </citation>
    <scope>NUCLEOTIDE SEQUENCE</scope>
    <source>
        <strain evidence="3">B1-8020</strain>
    </source>
</reference>
<evidence type="ECO:0000259" key="2">
    <source>
        <dbReference type="PROSITE" id="PS50930"/>
    </source>
</evidence>
<dbReference type="Proteomes" id="UP000823604">
    <property type="component" value="Unassembled WGS sequence"/>
</dbReference>
<dbReference type="GO" id="GO:0000156">
    <property type="term" value="F:phosphorelay response regulator activity"/>
    <property type="evidence" value="ECO:0007669"/>
    <property type="project" value="InterPro"/>
</dbReference>
<dbReference type="PANTHER" id="PTHR37299:SF1">
    <property type="entry name" value="STAGE 0 SPORULATION PROTEIN A HOMOLOG"/>
    <property type="match status" value="1"/>
</dbReference>
<feature type="transmembrane region" description="Helical" evidence="1">
    <location>
        <begin position="12"/>
        <end position="30"/>
    </location>
</feature>
<name>A0A9D9IIA5_9BACT</name>
<protein>
    <submittedName>
        <fullName evidence="3">LytTR family transcriptional regulator</fullName>
    </submittedName>
</protein>
<dbReference type="EMBL" id="JADIMA010000034">
    <property type="protein sequence ID" value="MBO8472680.1"/>
    <property type="molecule type" value="Genomic_DNA"/>
</dbReference>
<evidence type="ECO:0000313" key="4">
    <source>
        <dbReference type="Proteomes" id="UP000823604"/>
    </source>
</evidence>
<dbReference type="Pfam" id="PF04397">
    <property type="entry name" value="LytTR"/>
    <property type="match status" value="1"/>
</dbReference>
<evidence type="ECO:0000256" key="1">
    <source>
        <dbReference type="SAM" id="Phobius"/>
    </source>
</evidence>
<feature type="transmembrane region" description="Helical" evidence="1">
    <location>
        <begin position="85"/>
        <end position="107"/>
    </location>
</feature>
<dbReference type="Gene3D" id="2.40.50.1020">
    <property type="entry name" value="LytTr DNA-binding domain"/>
    <property type="match status" value="1"/>
</dbReference>
<proteinExistence type="predicted"/>
<sequence>MKSKTPEYLADADNLVVTVVITALFAIAFITIYSQFSKSVWFDLHDSQRFIFTVGFISTSILMIIISKTMFYYRYRRKPLALWEYLLWNILEIIIISAIYTGIAITLGDNTHENPVTEFFRQYPKSLLVTFIILVIPYGGVWAAAAERDRNRILKVVNSKEIATDEHTGNDNELIHITDNNGNLKLSIRLDKLLYIESQDNYVKVYYTTQGKLQSYLVRCKLKTLEENFSADGKLARCHRSYIVNTTKVKVLRKEMNNYVVDLDNGGTMPIPVSKKYFETFAASLKN</sequence>
<comment type="caution">
    <text evidence="3">The sequence shown here is derived from an EMBL/GenBank/DDBJ whole genome shotgun (WGS) entry which is preliminary data.</text>
</comment>
<keyword evidence="1" id="KW-1133">Transmembrane helix</keyword>
<keyword evidence="1" id="KW-0812">Transmembrane</keyword>
<evidence type="ECO:0000313" key="3">
    <source>
        <dbReference type="EMBL" id="MBO8472680.1"/>
    </source>
</evidence>
<dbReference type="PANTHER" id="PTHR37299">
    <property type="entry name" value="TRANSCRIPTIONAL REGULATOR-RELATED"/>
    <property type="match status" value="1"/>
</dbReference>
<organism evidence="3 4">
    <name type="scientific">Candidatus Merdivivens pullicola</name>
    <dbReference type="NCBI Taxonomy" id="2840872"/>
    <lineage>
        <taxon>Bacteria</taxon>
        <taxon>Pseudomonadati</taxon>
        <taxon>Bacteroidota</taxon>
        <taxon>Bacteroidia</taxon>
        <taxon>Bacteroidales</taxon>
        <taxon>Muribaculaceae</taxon>
        <taxon>Muribaculaceae incertae sedis</taxon>
        <taxon>Candidatus Merdivivens</taxon>
    </lineage>
</organism>
<feature type="transmembrane region" description="Helical" evidence="1">
    <location>
        <begin position="127"/>
        <end position="145"/>
    </location>
</feature>
<dbReference type="InterPro" id="IPR046947">
    <property type="entry name" value="LytR-like"/>
</dbReference>